<proteinExistence type="predicted"/>
<protein>
    <submittedName>
        <fullName evidence="1">Uncharacterized protein</fullName>
    </submittedName>
</protein>
<dbReference type="Proteomes" id="UP000274346">
    <property type="component" value="Chromosome"/>
</dbReference>
<gene>
    <name evidence="1" type="ORF">NCTC13098_04832</name>
</gene>
<accession>A0A3P8JNH6</accession>
<evidence type="ECO:0000313" key="2">
    <source>
        <dbReference type="Proteomes" id="UP000274346"/>
    </source>
</evidence>
<dbReference type="AlphaFoldDB" id="A0A3P8JNH6"/>
<organism evidence="1 2">
    <name type="scientific">Raoultella terrigena</name>
    <name type="common">Klebsiella terrigena</name>
    <dbReference type="NCBI Taxonomy" id="577"/>
    <lineage>
        <taxon>Bacteria</taxon>
        <taxon>Pseudomonadati</taxon>
        <taxon>Pseudomonadota</taxon>
        <taxon>Gammaproteobacteria</taxon>
        <taxon>Enterobacterales</taxon>
        <taxon>Enterobacteriaceae</taxon>
        <taxon>Klebsiella/Raoultella group</taxon>
        <taxon>Raoultella</taxon>
    </lineage>
</organism>
<sequence>MERRRGAIGAVVVADSRLRWERRRIDPLFSAETLGYPGALDDGNAYGIVEMPDEYIDAL</sequence>
<name>A0A3P8JNH6_RAOTE</name>
<reference evidence="1 2" key="1">
    <citation type="submission" date="2018-12" db="EMBL/GenBank/DDBJ databases">
        <authorList>
            <consortium name="Pathogen Informatics"/>
        </authorList>
    </citation>
    <scope>NUCLEOTIDE SEQUENCE [LARGE SCALE GENOMIC DNA]</scope>
    <source>
        <strain evidence="1 2">NCTC13098</strain>
    </source>
</reference>
<evidence type="ECO:0000313" key="1">
    <source>
        <dbReference type="EMBL" id="VDR28448.1"/>
    </source>
</evidence>
<dbReference type="KEGG" id="rtg:NCTC13098_04832"/>
<dbReference type="EMBL" id="LR131271">
    <property type="protein sequence ID" value="VDR28448.1"/>
    <property type="molecule type" value="Genomic_DNA"/>
</dbReference>